<keyword evidence="2" id="KW-1185">Reference proteome</keyword>
<proteinExistence type="predicted"/>
<comment type="caution">
    <text evidence="1">The sequence shown here is derived from an EMBL/GenBank/DDBJ whole genome shotgun (WGS) entry which is preliminary data.</text>
</comment>
<dbReference type="Proteomes" id="UP000692954">
    <property type="component" value="Unassembled WGS sequence"/>
</dbReference>
<name>A0A8S1RC92_9CILI</name>
<accession>A0A8S1RC92</accession>
<evidence type="ECO:0000313" key="2">
    <source>
        <dbReference type="Proteomes" id="UP000692954"/>
    </source>
</evidence>
<evidence type="ECO:0000313" key="1">
    <source>
        <dbReference type="EMBL" id="CAD8125588.1"/>
    </source>
</evidence>
<gene>
    <name evidence="1" type="ORF">PSON_ATCC_30995.1.T1600051</name>
</gene>
<sequence length="182" mass="21554">MQCNIGCQLFKLFQSRILYQEKESIKQLSLQECELELWNLKEKRQSLKKRRSLAQIIKVLNNLKLYGKHRSFRSHRSRWFHCLSSCSRKCKFQSLCLTLIRINKDFKNALSGLQLPCNIGNSPIHKSKKIKSLLGAVSYLFLPPYSPQLNPRESMEQFQKIFQQINFSIIRKNMTQIIIYIQ</sequence>
<dbReference type="EMBL" id="CAJJDN010000160">
    <property type="protein sequence ID" value="CAD8125588.1"/>
    <property type="molecule type" value="Genomic_DNA"/>
</dbReference>
<reference evidence="1" key="1">
    <citation type="submission" date="2021-01" db="EMBL/GenBank/DDBJ databases">
        <authorList>
            <consortium name="Genoscope - CEA"/>
            <person name="William W."/>
        </authorList>
    </citation>
    <scope>NUCLEOTIDE SEQUENCE</scope>
</reference>
<dbReference type="OrthoDB" id="407692at2759"/>
<dbReference type="AlphaFoldDB" id="A0A8S1RC92"/>
<evidence type="ECO:0008006" key="3">
    <source>
        <dbReference type="Google" id="ProtNLM"/>
    </source>
</evidence>
<organism evidence="1 2">
    <name type="scientific">Paramecium sonneborni</name>
    <dbReference type="NCBI Taxonomy" id="65129"/>
    <lineage>
        <taxon>Eukaryota</taxon>
        <taxon>Sar</taxon>
        <taxon>Alveolata</taxon>
        <taxon>Ciliophora</taxon>
        <taxon>Intramacronucleata</taxon>
        <taxon>Oligohymenophorea</taxon>
        <taxon>Peniculida</taxon>
        <taxon>Parameciidae</taxon>
        <taxon>Paramecium</taxon>
    </lineage>
</organism>
<protein>
    <recommendedName>
        <fullName evidence="3">Tc1-like transposase DDE domain-containing protein</fullName>
    </recommendedName>
</protein>